<reference evidence="1 2" key="1">
    <citation type="submission" date="2019-11" db="EMBL/GenBank/DDBJ databases">
        <authorList>
            <person name="Brisse S."/>
        </authorList>
    </citation>
    <scope>NUCLEOTIDE SEQUENCE [LARGE SCALE GENOMIC DNA]</scope>
    <source>
        <strain evidence="1">FRC0190</strain>
    </source>
</reference>
<evidence type="ECO:0000313" key="1">
    <source>
        <dbReference type="EMBL" id="VZH84443.1"/>
    </source>
</evidence>
<protein>
    <submittedName>
        <fullName evidence="1">Uncharacterized protein</fullName>
    </submittedName>
</protein>
<evidence type="ECO:0000313" key="2">
    <source>
        <dbReference type="Proteomes" id="UP000423525"/>
    </source>
</evidence>
<proteinExistence type="predicted"/>
<sequence>MTKYFYPNSIAPVSHAVALLRFPLSTVVEEFQQWASGVDSPYMRPYFYLQNYTIECAVHADKVSAGRNQLAELLKPQNHITQFVFVPTESEWTAVFSPCCFTKASKMPLIDEFAYCLARKKKIESQVPYYIEIKHTPWVDTDDVAFFHRASYGEIKFIMCALPSKLPDDPLGRFDCYFYRSFSSHKQLKADGTLHRSMSYLEDQSEPFKDYGFDFDSLPKVTEFPQESFTKEHAQIMWSQFGEKQIEAILAPLGVSPYDDAFYGTDGYLTRLTPARVVDPHTNELTAAPDFDPPARTSLEKYQFFQGLHDGPLRSWSSTPIAE</sequence>
<organism evidence="1 2">
    <name type="scientific">Corynebacterium rouxii</name>
    <dbReference type="NCBI Taxonomy" id="2719119"/>
    <lineage>
        <taxon>Bacteria</taxon>
        <taxon>Bacillati</taxon>
        <taxon>Actinomycetota</taxon>
        <taxon>Actinomycetes</taxon>
        <taxon>Mycobacteriales</taxon>
        <taxon>Corynebacteriaceae</taxon>
        <taxon>Corynebacterium</taxon>
    </lineage>
</organism>
<name>A0A6I8MCD3_9CORY</name>
<dbReference type="EMBL" id="LR738855">
    <property type="protein sequence ID" value="VZH84443.1"/>
    <property type="molecule type" value="Genomic_DNA"/>
</dbReference>
<dbReference type="Proteomes" id="UP000423525">
    <property type="component" value="Chromosome"/>
</dbReference>
<dbReference type="AlphaFoldDB" id="A0A6I8MCD3"/>
<dbReference type="RefSeq" id="WP_232053058.1">
    <property type="nucleotide sequence ID" value="NZ_CP168248.1"/>
</dbReference>
<gene>
    <name evidence="1" type="ORF">FRC0190_00468</name>
</gene>
<accession>A0A6I8MCD3</accession>
<dbReference type="KEGG" id="crf:FRC0190_00468"/>